<dbReference type="PROSITE" id="PS00018">
    <property type="entry name" value="EF_HAND_1"/>
    <property type="match status" value="1"/>
</dbReference>
<dbReference type="PROSITE" id="PS50222">
    <property type="entry name" value="EF_HAND_2"/>
    <property type="match status" value="2"/>
</dbReference>
<gene>
    <name evidence="9" type="ORF">D910_05269</name>
</gene>
<keyword evidence="4" id="KW-0106">Calcium</keyword>
<accession>U4UBC0</accession>
<dbReference type="Proteomes" id="UP000030742">
    <property type="component" value="Unassembled WGS sequence"/>
</dbReference>
<dbReference type="InterPro" id="IPR011992">
    <property type="entry name" value="EF-hand-dom_pair"/>
</dbReference>
<dbReference type="GO" id="GO:0004252">
    <property type="term" value="F:serine-type endopeptidase activity"/>
    <property type="evidence" value="ECO:0007669"/>
    <property type="project" value="InterPro"/>
</dbReference>
<comment type="similarity">
    <text evidence="2">Belongs to the peptidase S54 family.</text>
</comment>
<reference evidence="9 10" key="1">
    <citation type="journal article" date="2013" name="Genome Biol.">
        <title>Draft genome of the mountain pine beetle, Dendroctonus ponderosae Hopkins, a major forest pest.</title>
        <authorList>
            <person name="Keeling C.I."/>
            <person name="Yuen M.M."/>
            <person name="Liao N.Y."/>
            <person name="Docking T.R."/>
            <person name="Chan S.K."/>
            <person name="Taylor G.A."/>
            <person name="Palmquist D.L."/>
            <person name="Jackman S.D."/>
            <person name="Nguyen A."/>
            <person name="Li M."/>
            <person name="Henderson H."/>
            <person name="Janes J.K."/>
            <person name="Zhao Y."/>
            <person name="Pandoh P."/>
            <person name="Moore R."/>
            <person name="Sperling F.A."/>
            <person name="Huber D.P."/>
            <person name="Birol I."/>
            <person name="Jones S.J."/>
            <person name="Bohlmann J."/>
        </authorList>
    </citation>
    <scope>NUCLEOTIDE SEQUENCE</scope>
</reference>
<dbReference type="PANTHER" id="PTHR45840:SF8">
    <property type="entry name" value="RHOMBOID PROTEASE"/>
    <property type="match status" value="1"/>
</dbReference>
<evidence type="ECO:0000259" key="8">
    <source>
        <dbReference type="PROSITE" id="PS50222"/>
    </source>
</evidence>
<dbReference type="OrthoDB" id="418595at2759"/>
<dbReference type="Gene3D" id="1.20.1540.10">
    <property type="entry name" value="Rhomboid-like"/>
    <property type="match status" value="1"/>
</dbReference>
<evidence type="ECO:0000256" key="5">
    <source>
        <dbReference type="ARBA" id="ARBA00022989"/>
    </source>
</evidence>
<feature type="transmembrane region" description="Helical" evidence="7">
    <location>
        <begin position="239"/>
        <end position="259"/>
    </location>
</feature>
<dbReference type="InterPro" id="IPR002048">
    <property type="entry name" value="EF_hand_dom"/>
</dbReference>
<dbReference type="GO" id="GO:0016020">
    <property type="term" value="C:membrane"/>
    <property type="evidence" value="ECO:0007669"/>
    <property type="project" value="UniProtKB-SubCell"/>
</dbReference>
<evidence type="ECO:0000256" key="2">
    <source>
        <dbReference type="ARBA" id="ARBA00009045"/>
    </source>
</evidence>
<dbReference type="Pfam" id="PF13499">
    <property type="entry name" value="EF-hand_7"/>
    <property type="match status" value="1"/>
</dbReference>
<evidence type="ECO:0000256" key="3">
    <source>
        <dbReference type="ARBA" id="ARBA00022692"/>
    </source>
</evidence>
<protein>
    <recommendedName>
        <fullName evidence="8">EF-hand domain-containing protein</fullName>
    </recommendedName>
</protein>
<keyword evidence="5 7" id="KW-1133">Transmembrane helix</keyword>
<evidence type="ECO:0000313" key="9">
    <source>
        <dbReference type="EMBL" id="ERL87881.1"/>
    </source>
</evidence>
<comment type="subcellular location">
    <subcellularLocation>
        <location evidence="1">Membrane</location>
        <topology evidence="1">Multi-pass membrane protein</topology>
    </subcellularLocation>
</comment>
<evidence type="ECO:0000256" key="7">
    <source>
        <dbReference type="SAM" id="Phobius"/>
    </source>
</evidence>
<dbReference type="Gene3D" id="1.10.238.10">
    <property type="entry name" value="EF-hand"/>
    <property type="match status" value="1"/>
</dbReference>
<feature type="domain" description="EF-hand" evidence="8">
    <location>
        <begin position="6"/>
        <end position="41"/>
    </location>
</feature>
<feature type="transmembrane region" description="Helical" evidence="7">
    <location>
        <begin position="206"/>
        <end position="233"/>
    </location>
</feature>
<proteinExistence type="inferred from homology"/>
<dbReference type="InterPro" id="IPR051739">
    <property type="entry name" value="Rhomboid_IM_Serine_Proteases"/>
</dbReference>
<dbReference type="AlphaFoldDB" id="U4UBC0"/>
<name>U4UBC0_DENPD</name>
<dbReference type="Pfam" id="PF01694">
    <property type="entry name" value="Rhomboid"/>
    <property type="match status" value="1"/>
</dbReference>
<dbReference type="CDD" id="cd00051">
    <property type="entry name" value="EFh"/>
    <property type="match status" value="1"/>
</dbReference>
<evidence type="ECO:0000313" key="10">
    <source>
        <dbReference type="Proteomes" id="UP000030742"/>
    </source>
</evidence>
<organism evidence="9 10">
    <name type="scientific">Dendroctonus ponderosae</name>
    <name type="common">Mountain pine beetle</name>
    <dbReference type="NCBI Taxonomy" id="77166"/>
    <lineage>
        <taxon>Eukaryota</taxon>
        <taxon>Metazoa</taxon>
        <taxon>Ecdysozoa</taxon>
        <taxon>Arthropoda</taxon>
        <taxon>Hexapoda</taxon>
        <taxon>Insecta</taxon>
        <taxon>Pterygota</taxon>
        <taxon>Neoptera</taxon>
        <taxon>Endopterygota</taxon>
        <taxon>Coleoptera</taxon>
        <taxon>Polyphaga</taxon>
        <taxon>Cucujiformia</taxon>
        <taxon>Curculionidae</taxon>
        <taxon>Scolytinae</taxon>
        <taxon>Dendroctonus</taxon>
    </lineage>
</organism>
<dbReference type="GO" id="GO:0005509">
    <property type="term" value="F:calcium ion binding"/>
    <property type="evidence" value="ECO:0007669"/>
    <property type="project" value="InterPro"/>
</dbReference>
<feature type="domain" description="EF-hand" evidence="8">
    <location>
        <begin position="44"/>
        <end position="79"/>
    </location>
</feature>
<dbReference type="InterPro" id="IPR022764">
    <property type="entry name" value="Peptidase_S54_rhomboid_dom"/>
</dbReference>
<dbReference type="SMART" id="SM00054">
    <property type="entry name" value="EFh"/>
    <property type="match status" value="2"/>
</dbReference>
<dbReference type="EMBL" id="KB632003">
    <property type="protein sequence ID" value="ERL87881.1"/>
    <property type="molecule type" value="Genomic_DNA"/>
</dbReference>
<keyword evidence="3 7" id="KW-0812">Transmembrane</keyword>
<feature type="non-terminal residue" evidence="9">
    <location>
        <position position="403"/>
    </location>
</feature>
<feature type="transmembrane region" description="Helical" evidence="7">
    <location>
        <begin position="266"/>
        <end position="287"/>
    </location>
</feature>
<dbReference type="PANTHER" id="PTHR45840">
    <property type="entry name" value="RHOMBOID-RELATED PROTEIN"/>
    <property type="match status" value="1"/>
</dbReference>
<sequence>MPTSERTLSKYRSIFEQCDTDQNNLICLAELTAFLRSKGHTNDLSDEKVSYVFKLANRDGDKTLNFDEFVYMLEHPDLQHLFGHYMNNYVNFLIPQHKEKPVRVVPKGRSIRVGYAKTAATQVGLQRRISIESTEISLFVKEDEDIVYGDQYTCCPPPLAILLITLLELAFFIVDESTEDPAVGEIGKTAQVFMYEPSKRHEAWRFLTYMFVHIGYLHIIVNLVIQLVLGVPLEMVHKWWRVLLLYFAGVIAGSLATSITDPRVRLAGASGGVYCLLTAHIATIIMVRTGQECELERNDVALRPIGHLLDCGVWRFRQLDIQPLLLGDAGPSWVHCASWRRSRRPAGGHLFAEKPQREELRTVLVVGGRHHLWGFDGHGHFPQCDASPSISGSSLTTNIELFF</sequence>
<dbReference type="SUPFAM" id="SSF47473">
    <property type="entry name" value="EF-hand"/>
    <property type="match status" value="1"/>
</dbReference>
<evidence type="ECO:0000256" key="4">
    <source>
        <dbReference type="ARBA" id="ARBA00022837"/>
    </source>
</evidence>
<dbReference type="InterPro" id="IPR018247">
    <property type="entry name" value="EF_Hand_1_Ca_BS"/>
</dbReference>
<dbReference type="InterPro" id="IPR035952">
    <property type="entry name" value="Rhomboid-like_sf"/>
</dbReference>
<keyword evidence="6 7" id="KW-0472">Membrane</keyword>
<evidence type="ECO:0000256" key="1">
    <source>
        <dbReference type="ARBA" id="ARBA00004141"/>
    </source>
</evidence>
<dbReference type="SUPFAM" id="SSF144091">
    <property type="entry name" value="Rhomboid-like"/>
    <property type="match status" value="1"/>
</dbReference>
<evidence type="ECO:0000256" key="6">
    <source>
        <dbReference type="ARBA" id="ARBA00023136"/>
    </source>
</evidence>